<dbReference type="InterPro" id="IPR016071">
    <property type="entry name" value="Staphylococal_nuclease_OB-fold"/>
</dbReference>
<evidence type="ECO:0000256" key="2">
    <source>
        <dbReference type="ARBA" id="ARBA00022759"/>
    </source>
</evidence>
<dbReference type="Gene3D" id="2.40.50.90">
    <property type="match status" value="1"/>
</dbReference>
<dbReference type="RefSeq" id="WP_220640551.1">
    <property type="nucleotide sequence ID" value="NZ_CP080429.1"/>
</dbReference>
<dbReference type="SMART" id="SM00318">
    <property type="entry name" value="SNc"/>
    <property type="match status" value="1"/>
</dbReference>
<protein>
    <submittedName>
        <fullName evidence="6">Thermonuclease family protein</fullName>
    </submittedName>
</protein>
<keyword evidence="3" id="KW-0378">Hydrolase</keyword>
<keyword evidence="2" id="KW-0255">Endonuclease</keyword>
<dbReference type="Proteomes" id="UP000825381">
    <property type="component" value="Chromosome"/>
</dbReference>
<evidence type="ECO:0000256" key="4">
    <source>
        <dbReference type="SAM" id="Phobius"/>
    </source>
</evidence>
<accession>A0ABX8V5U0</accession>
<organism evidence="6 7">
    <name type="scientific">Flavobacterium litorale</name>
    <dbReference type="NCBI Taxonomy" id="2856519"/>
    <lineage>
        <taxon>Bacteria</taxon>
        <taxon>Pseudomonadati</taxon>
        <taxon>Bacteroidota</taxon>
        <taxon>Flavobacteriia</taxon>
        <taxon>Flavobacteriales</taxon>
        <taxon>Flavobacteriaceae</taxon>
        <taxon>Flavobacterium</taxon>
    </lineage>
</organism>
<evidence type="ECO:0000313" key="6">
    <source>
        <dbReference type="EMBL" id="QYJ68208.1"/>
    </source>
</evidence>
<keyword evidence="4" id="KW-0812">Transmembrane</keyword>
<dbReference type="Pfam" id="PF00565">
    <property type="entry name" value="SNase"/>
    <property type="match status" value="1"/>
</dbReference>
<evidence type="ECO:0000313" key="7">
    <source>
        <dbReference type="Proteomes" id="UP000825381"/>
    </source>
</evidence>
<evidence type="ECO:0000256" key="3">
    <source>
        <dbReference type="ARBA" id="ARBA00022801"/>
    </source>
</evidence>
<keyword evidence="4" id="KW-0472">Membrane</keyword>
<dbReference type="EMBL" id="CP080429">
    <property type="protein sequence ID" value="QYJ68208.1"/>
    <property type="molecule type" value="Genomic_DNA"/>
</dbReference>
<feature type="domain" description="TNase-like" evidence="5">
    <location>
        <begin position="61"/>
        <end position="183"/>
    </location>
</feature>
<gene>
    <name evidence="6" type="ORF">K1I41_11875</name>
</gene>
<dbReference type="SUPFAM" id="SSF50199">
    <property type="entry name" value="Staphylococcal nuclease"/>
    <property type="match status" value="1"/>
</dbReference>
<reference evidence="6 7" key="1">
    <citation type="submission" date="2021-07" db="EMBL/GenBank/DDBJ databases">
        <title>Flavobacterium WSW3-B6 sp.nov, isolated from seaweed.</title>
        <authorList>
            <person name="Muhammad N."/>
            <person name="Ho H."/>
            <person name="Lee Y.-J."/>
            <person name="Nguyen T."/>
            <person name="Ho J."/>
            <person name="Kim S.-G."/>
        </authorList>
    </citation>
    <scope>NUCLEOTIDE SEQUENCE [LARGE SCALE GENOMIC DNA]</scope>
    <source>
        <strain evidence="6 7">WSW3-B6</strain>
    </source>
</reference>
<name>A0ABX8V5U0_9FLAO</name>
<feature type="transmembrane region" description="Helical" evidence="4">
    <location>
        <begin position="14"/>
        <end position="31"/>
    </location>
</feature>
<dbReference type="PANTHER" id="PTHR12302">
    <property type="entry name" value="EBNA2 BINDING PROTEIN P100"/>
    <property type="match status" value="1"/>
</dbReference>
<keyword evidence="4" id="KW-1133">Transmembrane helix</keyword>
<dbReference type="InterPro" id="IPR035437">
    <property type="entry name" value="SNase_OB-fold_sf"/>
</dbReference>
<evidence type="ECO:0000256" key="1">
    <source>
        <dbReference type="ARBA" id="ARBA00022722"/>
    </source>
</evidence>
<keyword evidence="1" id="KW-0540">Nuclease</keyword>
<proteinExistence type="predicted"/>
<dbReference type="PANTHER" id="PTHR12302:SF3">
    <property type="entry name" value="SERINE_THREONINE-PROTEIN KINASE 31"/>
    <property type="match status" value="1"/>
</dbReference>
<keyword evidence="7" id="KW-1185">Reference proteome</keyword>
<dbReference type="PROSITE" id="PS50830">
    <property type="entry name" value="TNASE_3"/>
    <property type="match status" value="1"/>
</dbReference>
<sequence>MAKRQHRGGRSRKYPIWVIIVLLIVSIYSVVRNNDNKSNTGRDGYVEKNYKKAKKPFRSLKTFTGKVVGISDGDTFDVLYEGYAERVRLAEIDCPEKKQAFGKAAKKYASDLCFGKIVTVASGGKRDRYGRVVGTVITKEGINVNEALIQAGLAWHYKDYSDSDALAEMENKARVEKVGLWSAKNPVAPWQYRKNRRNRSR</sequence>
<evidence type="ECO:0000259" key="5">
    <source>
        <dbReference type="PROSITE" id="PS50830"/>
    </source>
</evidence>